<dbReference type="SUPFAM" id="SSF55073">
    <property type="entry name" value="Nucleotide cyclase"/>
    <property type="match status" value="1"/>
</dbReference>
<keyword evidence="2" id="KW-0472">Membrane</keyword>
<dbReference type="Pfam" id="PF00563">
    <property type="entry name" value="EAL"/>
    <property type="match status" value="1"/>
</dbReference>
<comment type="caution">
    <text evidence="5">The sequence shown here is derived from an EMBL/GenBank/DDBJ whole genome shotgun (WGS) entry which is preliminary data.</text>
</comment>
<dbReference type="InterPro" id="IPR035919">
    <property type="entry name" value="EAL_sf"/>
</dbReference>
<dbReference type="SUPFAM" id="SSF55781">
    <property type="entry name" value="GAF domain-like"/>
    <property type="match status" value="1"/>
</dbReference>
<dbReference type="NCBIfam" id="TIGR00254">
    <property type="entry name" value="GGDEF"/>
    <property type="match status" value="1"/>
</dbReference>
<dbReference type="SMART" id="SM00267">
    <property type="entry name" value="GGDEF"/>
    <property type="match status" value="1"/>
</dbReference>
<dbReference type="PROSITE" id="PS50883">
    <property type="entry name" value="EAL"/>
    <property type="match status" value="1"/>
</dbReference>
<dbReference type="AlphaFoldDB" id="A0A370DX27"/>
<protein>
    <recommendedName>
        <fullName evidence="7">Diguanylate cyclase</fullName>
    </recommendedName>
</protein>
<dbReference type="CDD" id="cd01948">
    <property type="entry name" value="EAL"/>
    <property type="match status" value="1"/>
</dbReference>
<dbReference type="PANTHER" id="PTHR44757">
    <property type="entry name" value="DIGUANYLATE CYCLASE DGCP"/>
    <property type="match status" value="1"/>
</dbReference>
<dbReference type="Pfam" id="PF13185">
    <property type="entry name" value="GAF_2"/>
    <property type="match status" value="1"/>
</dbReference>
<evidence type="ECO:0000313" key="5">
    <source>
        <dbReference type="EMBL" id="RDH90646.1"/>
    </source>
</evidence>
<dbReference type="InterPro" id="IPR052155">
    <property type="entry name" value="Biofilm_reg_signaling"/>
</dbReference>
<evidence type="ECO:0000259" key="4">
    <source>
        <dbReference type="PROSITE" id="PS50887"/>
    </source>
</evidence>
<dbReference type="GO" id="GO:0003824">
    <property type="term" value="F:catalytic activity"/>
    <property type="evidence" value="ECO:0007669"/>
    <property type="project" value="UniProtKB-ARBA"/>
</dbReference>
<feature type="domain" description="EAL" evidence="3">
    <location>
        <begin position="612"/>
        <end position="868"/>
    </location>
</feature>
<dbReference type="InterPro" id="IPR043128">
    <property type="entry name" value="Rev_trsase/Diguanyl_cyclase"/>
</dbReference>
<dbReference type="PANTHER" id="PTHR44757:SF2">
    <property type="entry name" value="BIOFILM ARCHITECTURE MAINTENANCE PROTEIN MBAA"/>
    <property type="match status" value="1"/>
</dbReference>
<accession>A0A370DX27</accession>
<feature type="transmembrane region" description="Helical" evidence="2">
    <location>
        <begin position="223"/>
        <end position="243"/>
    </location>
</feature>
<sequence length="890" mass="99972">MSGHRLEGTDRSVQYDVKPWFIGLAAAWTLCILSALAWGVHNEYQDVQEQARTQLRTNFFKDLAFRRWGAKHGGVYVPVTEQTQPDPLLADYPERDVTTPSGRLLTLINPALMTRRFYELVDEGDTGVRGHISGLRPLNPANKPDTWEAEAMEAFKGGAREVTAVTALDGQPYLRLIRPLMMAKPCLKCHIQQGFKLDDLSGAISVSIPMARLEEEARHQTQVMIAILVTIWLVGMAGLGMGYRRQSLHIREREQAECNLRESEKKIRQDYHSQRVLSSILKISMQSVPLKEKLKQSLDQILSIPWFHIQEKGCVFLVEGDDPSLIMQAQRGLSKSLQTTCATVPFGKCLCGRAAQSDEIIFSDCVDERHLDTGMPMADHGHYCVPILSNEKTIGILNLYVEAHHRKSEDEVRFLLAVTHVLAGMILQDQTEQELQQHAFYDVLTKLPNRALFMERLDRLIQHSKRHPNSLFAVLFLDLDRFKNVNDSLGHTTGDQLLIGASKRLQACIRPSDTVARLGGDEFIILLDEIDDVAEPYRIAGRIHEMFKRPFELAGHEVFSTTNVGIALAKPNDQDAEKLLRNADSAMYRAKNQGPGQTAVFDSEMHAQAIMLLNKEIDLRQAVENEALQVHYQPIIGIESDRLAGFEALARWDHPIYGMVSPDEFIRIAEESGLIQALGAQILGKACRQMQQWISQSPSHADLYVSVNLSLKQVLFPGYIDWLENVLRETGLPPRSLRLEITENILMEDVETTCAILDQIKQLGVGLYIDDFGTGYSSMSYLHRFPFDALKVDRSFVSNIGKGTRYADLIGGIVAVARSFGMDVIAEGVERRQQLEKLQELGCNSVQGYFFSPPVTSEEAEKLLTRKSGWLVPAPTGTGTKHHSQPFRLA</sequence>
<proteinExistence type="predicted"/>
<dbReference type="CDD" id="cd01949">
    <property type="entry name" value="GGDEF"/>
    <property type="match status" value="1"/>
</dbReference>
<evidence type="ECO:0000259" key="3">
    <source>
        <dbReference type="PROSITE" id="PS50883"/>
    </source>
</evidence>
<dbReference type="InterPro" id="IPR001633">
    <property type="entry name" value="EAL_dom"/>
</dbReference>
<gene>
    <name evidence="5" type="ORF">DIZ79_08660</name>
</gene>
<keyword evidence="2" id="KW-1133">Transmembrane helix</keyword>
<dbReference type="EMBL" id="QFXD01000155">
    <property type="protein sequence ID" value="RDH90646.1"/>
    <property type="molecule type" value="Genomic_DNA"/>
</dbReference>
<dbReference type="InterPro" id="IPR003018">
    <property type="entry name" value="GAF"/>
</dbReference>
<evidence type="ECO:0008006" key="7">
    <source>
        <dbReference type="Google" id="ProtNLM"/>
    </source>
</evidence>
<dbReference type="PROSITE" id="PS50887">
    <property type="entry name" value="GGDEF"/>
    <property type="match status" value="1"/>
</dbReference>
<dbReference type="Proteomes" id="UP000255508">
    <property type="component" value="Unassembled WGS sequence"/>
</dbReference>
<evidence type="ECO:0000256" key="2">
    <source>
        <dbReference type="SAM" id="Phobius"/>
    </source>
</evidence>
<dbReference type="Pfam" id="PF00990">
    <property type="entry name" value="GGDEF"/>
    <property type="match status" value="1"/>
</dbReference>
<feature type="transmembrane region" description="Helical" evidence="2">
    <location>
        <begin position="20"/>
        <end position="40"/>
    </location>
</feature>
<dbReference type="Gene3D" id="3.30.450.40">
    <property type="match status" value="1"/>
</dbReference>
<dbReference type="InterPro" id="IPR021796">
    <property type="entry name" value="Tll0287-like_dom"/>
</dbReference>
<feature type="domain" description="GGDEF" evidence="4">
    <location>
        <begin position="470"/>
        <end position="603"/>
    </location>
</feature>
<comment type="cofactor">
    <cofactor evidence="1">
        <name>Mg(2+)</name>
        <dbReference type="ChEBI" id="CHEBI:18420"/>
    </cofactor>
</comment>
<keyword evidence="2" id="KW-0812">Transmembrane</keyword>
<dbReference type="InterPro" id="IPR000160">
    <property type="entry name" value="GGDEF_dom"/>
</dbReference>
<dbReference type="InterPro" id="IPR029787">
    <property type="entry name" value="Nucleotide_cyclase"/>
</dbReference>
<dbReference type="Gene3D" id="3.30.70.270">
    <property type="match status" value="1"/>
</dbReference>
<dbReference type="FunFam" id="3.30.70.270:FF:000001">
    <property type="entry name" value="Diguanylate cyclase domain protein"/>
    <property type="match status" value="1"/>
</dbReference>
<dbReference type="SMART" id="SM00052">
    <property type="entry name" value="EAL"/>
    <property type="match status" value="1"/>
</dbReference>
<organism evidence="5 6">
    <name type="scientific">endosymbiont of Lamellibrachia luymesi</name>
    <dbReference type="NCBI Taxonomy" id="2200907"/>
    <lineage>
        <taxon>Bacteria</taxon>
        <taxon>Pseudomonadati</taxon>
        <taxon>Pseudomonadota</taxon>
        <taxon>Gammaproteobacteria</taxon>
        <taxon>sulfur-oxidizing symbionts</taxon>
    </lineage>
</organism>
<reference evidence="5 6" key="1">
    <citation type="journal article" date="2018" name="ISME J.">
        <title>Endosymbiont genomes yield clues of tubeworm success.</title>
        <authorList>
            <person name="Li Y."/>
            <person name="Liles M.R."/>
            <person name="Halanych K.M."/>
        </authorList>
    </citation>
    <scope>NUCLEOTIDE SEQUENCE [LARGE SCALE GENOMIC DNA]</scope>
    <source>
        <strain evidence="5">A1422</strain>
    </source>
</reference>
<dbReference type="Gene3D" id="3.30.450.290">
    <property type="match status" value="1"/>
</dbReference>
<evidence type="ECO:0000256" key="1">
    <source>
        <dbReference type="ARBA" id="ARBA00001946"/>
    </source>
</evidence>
<dbReference type="InterPro" id="IPR029016">
    <property type="entry name" value="GAF-like_dom_sf"/>
</dbReference>
<dbReference type="SUPFAM" id="SSF141868">
    <property type="entry name" value="EAL domain-like"/>
    <property type="match status" value="1"/>
</dbReference>
<evidence type="ECO:0000313" key="6">
    <source>
        <dbReference type="Proteomes" id="UP000255508"/>
    </source>
</evidence>
<name>A0A370DX27_9GAMM</name>
<dbReference type="Pfam" id="PF11845">
    <property type="entry name" value="Tll0287-like"/>
    <property type="match status" value="1"/>
</dbReference>
<dbReference type="Gene3D" id="3.20.20.450">
    <property type="entry name" value="EAL domain"/>
    <property type="match status" value="1"/>
</dbReference>